<feature type="compositionally biased region" description="Polar residues" evidence="2">
    <location>
        <begin position="401"/>
        <end position="416"/>
    </location>
</feature>
<protein>
    <recommendedName>
        <fullName evidence="7">EF-hand</fullName>
    </recommendedName>
</protein>
<keyword evidence="1" id="KW-0175">Coiled coil</keyword>
<evidence type="ECO:0000313" key="5">
    <source>
        <dbReference type="EMBL" id="KXN71216.1"/>
    </source>
</evidence>
<feature type="coiled-coil region" evidence="1">
    <location>
        <begin position="257"/>
        <end position="354"/>
    </location>
</feature>
<evidence type="ECO:0000259" key="3">
    <source>
        <dbReference type="PROSITE" id="PS50031"/>
    </source>
</evidence>
<dbReference type="SMART" id="SM00027">
    <property type="entry name" value="EH"/>
    <property type="match status" value="2"/>
</dbReference>
<dbReference type="InterPro" id="IPR002048">
    <property type="entry name" value="EF_hand_dom"/>
</dbReference>
<gene>
    <name evidence="5" type="ORF">CONCODRAFT_70007</name>
</gene>
<feature type="region of interest" description="Disordered" evidence="2">
    <location>
        <begin position="483"/>
        <end position="536"/>
    </location>
</feature>
<dbReference type="Gene3D" id="1.10.238.10">
    <property type="entry name" value="EF-hand"/>
    <property type="match status" value="2"/>
</dbReference>
<evidence type="ECO:0000259" key="4">
    <source>
        <dbReference type="PROSITE" id="PS50222"/>
    </source>
</evidence>
<evidence type="ECO:0008006" key="7">
    <source>
        <dbReference type="Google" id="ProtNLM"/>
    </source>
</evidence>
<dbReference type="GO" id="GO:0006897">
    <property type="term" value="P:endocytosis"/>
    <property type="evidence" value="ECO:0007669"/>
    <property type="project" value="TreeGrafter"/>
</dbReference>
<dbReference type="CDD" id="cd00052">
    <property type="entry name" value="EH"/>
    <property type="match status" value="2"/>
</dbReference>
<dbReference type="Proteomes" id="UP000070444">
    <property type="component" value="Unassembled WGS sequence"/>
</dbReference>
<reference evidence="5 6" key="1">
    <citation type="journal article" date="2015" name="Genome Biol. Evol.">
        <title>Phylogenomic analyses indicate that early fungi evolved digesting cell walls of algal ancestors of land plants.</title>
        <authorList>
            <person name="Chang Y."/>
            <person name="Wang S."/>
            <person name="Sekimoto S."/>
            <person name="Aerts A.L."/>
            <person name="Choi C."/>
            <person name="Clum A."/>
            <person name="LaButti K.M."/>
            <person name="Lindquist E.A."/>
            <person name="Yee Ngan C."/>
            <person name="Ohm R.A."/>
            <person name="Salamov A.A."/>
            <person name="Grigoriev I.V."/>
            <person name="Spatafora J.W."/>
            <person name="Berbee M.L."/>
        </authorList>
    </citation>
    <scope>NUCLEOTIDE SEQUENCE [LARGE SCALE GENOMIC DNA]</scope>
    <source>
        <strain evidence="5 6">NRRL 28638</strain>
    </source>
</reference>
<dbReference type="GO" id="GO:0005509">
    <property type="term" value="F:calcium ion binding"/>
    <property type="evidence" value="ECO:0007669"/>
    <property type="project" value="InterPro"/>
</dbReference>
<dbReference type="Pfam" id="PF12763">
    <property type="entry name" value="EH"/>
    <property type="match status" value="2"/>
</dbReference>
<feature type="region of interest" description="Disordered" evidence="2">
    <location>
        <begin position="217"/>
        <end position="236"/>
    </location>
</feature>
<dbReference type="EMBL" id="KQ964480">
    <property type="protein sequence ID" value="KXN71216.1"/>
    <property type="molecule type" value="Genomic_DNA"/>
</dbReference>
<dbReference type="PANTHER" id="PTHR11216:SF174">
    <property type="entry name" value="GH06923P"/>
    <property type="match status" value="1"/>
</dbReference>
<dbReference type="InterPro" id="IPR000261">
    <property type="entry name" value="EH_dom"/>
</dbReference>
<evidence type="ECO:0000313" key="6">
    <source>
        <dbReference type="Proteomes" id="UP000070444"/>
    </source>
</evidence>
<dbReference type="PROSITE" id="PS50031">
    <property type="entry name" value="EH"/>
    <property type="match status" value="2"/>
</dbReference>
<keyword evidence="6" id="KW-1185">Reference proteome</keyword>
<dbReference type="AlphaFoldDB" id="A0A137P880"/>
<evidence type="ECO:0000256" key="2">
    <source>
        <dbReference type="SAM" id="MobiDB-lite"/>
    </source>
</evidence>
<name>A0A137P880_CONC2</name>
<feature type="domain" description="EH" evidence="3">
    <location>
        <begin position="9"/>
        <end position="95"/>
    </location>
</feature>
<evidence type="ECO:0000256" key="1">
    <source>
        <dbReference type="SAM" id="Coils"/>
    </source>
</evidence>
<dbReference type="PANTHER" id="PTHR11216">
    <property type="entry name" value="EH DOMAIN"/>
    <property type="match status" value="1"/>
</dbReference>
<dbReference type="PROSITE" id="PS50222">
    <property type="entry name" value="EF_HAND_2"/>
    <property type="match status" value="1"/>
</dbReference>
<dbReference type="GO" id="GO:0005886">
    <property type="term" value="C:plasma membrane"/>
    <property type="evidence" value="ECO:0007669"/>
    <property type="project" value="TreeGrafter"/>
</dbReference>
<dbReference type="OrthoDB" id="524326at2759"/>
<dbReference type="InterPro" id="IPR011992">
    <property type="entry name" value="EF-hand-dom_pair"/>
</dbReference>
<dbReference type="GO" id="GO:0005737">
    <property type="term" value="C:cytoplasm"/>
    <property type="evidence" value="ECO:0007669"/>
    <property type="project" value="TreeGrafter"/>
</dbReference>
<accession>A0A137P880</accession>
<feature type="domain" description="EF-hand" evidence="4">
    <location>
        <begin position="159"/>
        <end position="194"/>
    </location>
</feature>
<feature type="region of interest" description="Disordered" evidence="2">
    <location>
        <begin position="401"/>
        <end position="431"/>
    </location>
</feature>
<feature type="compositionally biased region" description="Low complexity" evidence="2">
    <location>
        <begin position="491"/>
        <end position="502"/>
    </location>
</feature>
<dbReference type="SUPFAM" id="SSF47473">
    <property type="entry name" value="EF-hand"/>
    <property type="match status" value="2"/>
</dbReference>
<dbReference type="STRING" id="796925.A0A137P880"/>
<feature type="domain" description="EH" evidence="3">
    <location>
        <begin position="127"/>
        <end position="217"/>
    </location>
</feature>
<organism evidence="5 6">
    <name type="scientific">Conidiobolus coronatus (strain ATCC 28846 / CBS 209.66 / NRRL 28638)</name>
    <name type="common">Delacroixia coronata</name>
    <dbReference type="NCBI Taxonomy" id="796925"/>
    <lineage>
        <taxon>Eukaryota</taxon>
        <taxon>Fungi</taxon>
        <taxon>Fungi incertae sedis</taxon>
        <taxon>Zoopagomycota</taxon>
        <taxon>Entomophthoromycotina</taxon>
        <taxon>Entomophthoromycetes</taxon>
        <taxon>Entomophthorales</taxon>
        <taxon>Ancylistaceae</taxon>
        <taxon>Conidiobolus</taxon>
    </lineage>
</organism>
<proteinExistence type="predicted"/>
<dbReference type="GO" id="GO:0016197">
    <property type="term" value="P:endosomal transport"/>
    <property type="evidence" value="ECO:0007669"/>
    <property type="project" value="TreeGrafter"/>
</dbReference>
<sequence length="536" mass="59665">MSSSSPTAQLNQFQIWFQSLNPVEGRLNADKVAPFLRKSNLPQGVLADIWELCDSDGEGFLIQSTFNLCMKLLVVAQQGQQPTLAVLDSEISDLPVLEGITPPKPKTVEQPVTQAINPQVYQIQPQLKQNYLNQFQNLNPINGQVSGDQVKYLFIQSELNTELLAQIWNLSDPNDKGQLNATEFCIALHLVHLLKSKQITKLPGQLPKELIQSGQVTQQLQPTPIPQKQQPPKVQTPVVPPLPADLDYYGTPGQLKLNQLKTELNQVKMNLEMEEQKVLELEKTLGLEEISYEHYSQNLNNVKGQIDQIKNNSVQLNDSISLYQENIKQLTSEVEVLTEELNASEGNLEKLRLNHRMEEGFMSINKTSFETIAHEVNSLRQALNMEPIGDTLDEWELFNPYNNQQSQSPVNHQQKPQAEPISPKSPFDDVDELELNQSNSTQHSAKPEALRNVLTPTQTESPAALDESGMKFDDFFSAPVVNDSNKPKPPAAAAGNAPILRGGLSGTGSVSGGTTRSTRKKDGKPRTILNFDFAKQ</sequence>